<evidence type="ECO:0000259" key="7">
    <source>
        <dbReference type="Pfam" id="PF05425"/>
    </source>
</evidence>
<feature type="transmembrane region" description="Helical" evidence="6">
    <location>
        <begin position="209"/>
        <end position="232"/>
    </location>
</feature>
<accession>A0A512E2N3</accession>
<feature type="transmembrane region" description="Helical" evidence="6">
    <location>
        <begin position="79"/>
        <end position="103"/>
    </location>
</feature>
<evidence type="ECO:0000256" key="2">
    <source>
        <dbReference type="ARBA" id="ARBA00022475"/>
    </source>
</evidence>
<evidence type="ECO:0000313" key="9">
    <source>
        <dbReference type="Proteomes" id="UP000321523"/>
    </source>
</evidence>
<dbReference type="InterPro" id="IPR008457">
    <property type="entry name" value="Cu-R_CopD_dom"/>
</dbReference>
<feature type="domain" description="Copper resistance protein D" evidence="7">
    <location>
        <begin position="172"/>
        <end position="271"/>
    </location>
</feature>
<keyword evidence="4 6" id="KW-1133">Transmembrane helix</keyword>
<evidence type="ECO:0000256" key="6">
    <source>
        <dbReference type="SAM" id="Phobius"/>
    </source>
</evidence>
<evidence type="ECO:0000256" key="5">
    <source>
        <dbReference type="ARBA" id="ARBA00023136"/>
    </source>
</evidence>
<keyword evidence="3 6" id="KW-0812">Transmembrane</keyword>
<comment type="subcellular location">
    <subcellularLocation>
        <location evidence="1">Cell membrane</location>
        <topology evidence="1">Multi-pass membrane protein</topology>
    </subcellularLocation>
</comment>
<reference evidence="8 9" key="1">
    <citation type="submission" date="2019-07" db="EMBL/GenBank/DDBJ databases">
        <title>Whole genome shotgun sequence of Skermanella aerolata NBRC 106429.</title>
        <authorList>
            <person name="Hosoyama A."/>
            <person name="Uohara A."/>
            <person name="Ohji S."/>
            <person name="Ichikawa N."/>
        </authorList>
    </citation>
    <scope>NUCLEOTIDE SEQUENCE [LARGE SCALE GENOMIC DNA]</scope>
    <source>
        <strain evidence="8 9">NBRC 106429</strain>
    </source>
</reference>
<comment type="caution">
    <text evidence="8">The sequence shown here is derived from an EMBL/GenBank/DDBJ whole genome shotgun (WGS) entry which is preliminary data.</text>
</comment>
<dbReference type="EMBL" id="BJYZ01000056">
    <property type="protein sequence ID" value="GEO42979.1"/>
    <property type="molecule type" value="Genomic_DNA"/>
</dbReference>
<proteinExistence type="predicted"/>
<sequence length="404" mass="42611">MTVLYATARVVTYGASLLTAGLVIFALLFRRHAVVAFPYLVVLLSASIAAVSTVLGLGLQVLILGGDAALLASGRFSTFLAPGAAVSALLRLDGLALLVAAAAWQWSLPVLGPLGAVMVAASFAFTGHTVPWDSLWLSGLLVLHLLAIAFWAGAFWPLLVATRHSDRNGVAQLMAAFSVVATIVVPLLAGAGLVMAWRLVGSWSALATTAYGLILLVKILIVAGMLALAALNKWRFVPTLRQGKDALERLRRSILGEAALAVVVFIATAVLTSVPPPAGGNTAEYIRHGFNSNQIIHTSAGSLNLMLTVTPADAGENIIELKVSGIDGATIDIQSVTLNLGSPDLGIENLPRVMTRTGAGSYRHDGPELAVPGRWRLNADLLVSDFEKRTAEFIVDIKDKHRLR</sequence>
<dbReference type="GO" id="GO:0005886">
    <property type="term" value="C:plasma membrane"/>
    <property type="evidence" value="ECO:0007669"/>
    <property type="project" value="UniProtKB-SubCell"/>
</dbReference>
<gene>
    <name evidence="8" type="ORF">SAE02_71270</name>
</gene>
<feature type="transmembrane region" description="Helical" evidence="6">
    <location>
        <begin position="253"/>
        <end position="274"/>
    </location>
</feature>
<keyword evidence="2" id="KW-1003">Cell membrane</keyword>
<feature type="transmembrane region" description="Helical" evidence="6">
    <location>
        <begin position="110"/>
        <end position="130"/>
    </location>
</feature>
<dbReference type="PANTHER" id="PTHR34820">
    <property type="entry name" value="INNER MEMBRANE PROTEIN YEBZ"/>
    <property type="match status" value="1"/>
</dbReference>
<protein>
    <recommendedName>
        <fullName evidence="7">Copper resistance protein D domain-containing protein</fullName>
    </recommendedName>
</protein>
<dbReference type="PANTHER" id="PTHR34820:SF4">
    <property type="entry name" value="INNER MEMBRANE PROTEIN YEBZ"/>
    <property type="match status" value="1"/>
</dbReference>
<feature type="transmembrane region" description="Helical" evidence="6">
    <location>
        <begin position="36"/>
        <end position="59"/>
    </location>
</feature>
<keyword evidence="9" id="KW-1185">Reference proteome</keyword>
<evidence type="ECO:0000256" key="3">
    <source>
        <dbReference type="ARBA" id="ARBA00022692"/>
    </source>
</evidence>
<feature type="transmembrane region" description="Helical" evidence="6">
    <location>
        <begin position="6"/>
        <end position="29"/>
    </location>
</feature>
<dbReference type="AlphaFoldDB" id="A0A512E2N3"/>
<feature type="transmembrane region" description="Helical" evidence="6">
    <location>
        <begin position="173"/>
        <end position="197"/>
    </location>
</feature>
<keyword evidence="5 6" id="KW-0472">Membrane</keyword>
<evidence type="ECO:0000313" key="8">
    <source>
        <dbReference type="EMBL" id="GEO42979.1"/>
    </source>
</evidence>
<evidence type="ECO:0000256" key="4">
    <source>
        <dbReference type="ARBA" id="ARBA00022989"/>
    </source>
</evidence>
<name>A0A512E2N3_9PROT</name>
<evidence type="ECO:0000256" key="1">
    <source>
        <dbReference type="ARBA" id="ARBA00004651"/>
    </source>
</evidence>
<dbReference type="InterPro" id="IPR032694">
    <property type="entry name" value="CopC/D"/>
</dbReference>
<dbReference type="Pfam" id="PF05425">
    <property type="entry name" value="CopD"/>
    <property type="match status" value="1"/>
</dbReference>
<feature type="transmembrane region" description="Helical" evidence="6">
    <location>
        <begin position="136"/>
        <end position="161"/>
    </location>
</feature>
<organism evidence="8 9">
    <name type="scientific">Skermanella aerolata</name>
    <dbReference type="NCBI Taxonomy" id="393310"/>
    <lineage>
        <taxon>Bacteria</taxon>
        <taxon>Pseudomonadati</taxon>
        <taxon>Pseudomonadota</taxon>
        <taxon>Alphaproteobacteria</taxon>
        <taxon>Rhodospirillales</taxon>
        <taxon>Azospirillaceae</taxon>
        <taxon>Skermanella</taxon>
    </lineage>
</organism>
<dbReference type="Proteomes" id="UP000321523">
    <property type="component" value="Unassembled WGS sequence"/>
</dbReference>
<dbReference type="GO" id="GO:0006825">
    <property type="term" value="P:copper ion transport"/>
    <property type="evidence" value="ECO:0007669"/>
    <property type="project" value="InterPro"/>
</dbReference>